<dbReference type="AlphaFoldDB" id="A0A8J3ZGX9"/>
<feature type="compositionally biased region" description="Polar residues" evidence="1">
    <location>
        <begin position="314"/>
        <end position="351"/>
    </location>
</feature>
<evidence type="ECO:0000313" key="3">
    <source>
        <dbReference type="Proteomes" id="UP000612585"/>
    </source>
</evidence>
<reference evidence="2" key="1">
    <citation type="submission" date="2021-01" db="EMBL/GenBank/DDBJ databases">
        <title>Whole genome shotgun sequence of Virgisporangium aurantiacum NBRC 16421.</title>
        <authorList>
            <person name="Komaki H."/>
            <person name="Tamura T."/>
        </authorList>
    </citation>
    <scope>NUCLEOTIDE SEQUENCE</scope>
    <source>
        <strain evidence="2">NBRC 16421</strain>
    </source>
</reference>
<feature type="compositionally biased region" description="Pro residues" evidence="1">
    <location>
        <begin position="137"/>
        <end position="152"/>
    </location>
</feature>
<protein>
    <submittedName>
        <fullName evidence="2">Uncharacterized protein</fullName>
    </submittedName>
</protein>
<comment type="caution">
    <text evidence="2">The sequence shown here is derived from an EMBL/GenBank/DDBJ whole genome shotgun (WGS) entry which is preliminary data.</text>
</comment>
<feature type="compositionally biased region" description="Polar residues" evidence="1">
    <location>
        <begin position="284"/>
        <end position="299"/>
    </location>
</feature>
<dbReference type="Proteomes" id="UP000612585">
    <property type="component" value="Unassembled WGS sequence"/>
</dbReference>
<feature type="region of interest" description="Disordered" evidence="1">
    <location>
        <begin position="385"/>
        <end position="413"/>
    </location>
</feature>
<organism evidence="2 3">
    <name type="scientific">Virgisporangium aurantiacum</name>
    <dbReference type="NCBI Taxonomy" id="175570"/>
    <lineage>
        <taxon>Bacteria</taxon>
        <taxon>Bacillati</taxon>
        <taxon>Actinomycetota</taxon>
        <taxon>Actinomycetes</taxon>
        <taxon>Micromonosporales</taxon>
        <taxon>Micromonosporaceae</taxon>
        <taxon>Virgisporangium</taxon>
    </lineage>
</organism>
<feature type="compositionally biased region" description="Basic and acidic residues" evidence="1">
    <location>
        <begin position="8"/>
        <end position="17"/>
    </location>
</feature>
<name>A0A8J3ZGX9_9ACTN</name>
<sequence length="648" mass="65370">MTINGPHRRPDDERPPPPDDDEAATPVRITGTGPPANLYPHPSPPGGGQVPPSSGRASVPPAPGYIGGPGQAPVPGQVRPPSGGQPPGGYAHPQPGHTGQSGHPGQTGYPAPGGQPGQGGQPPHPGHAAQPGQPGWPGGPPGAVPGAVPPAGYPSGPAQAMPRPGTVGRAAAVAPPEVARPAQPQQVPQQGAPQQGVPQQGGPQGVPQQGAPQQGVPQQGIPQQGVPQQGVPQQGVPQQAATQQAVRQPGVLQQGVPPQPAIPRQGMPPAQPAGQQSAAPPPGTLQQPRSVQQTGTVQQPGALPPPGAVPQAGATVQQPGTYQQPGATVQPASRQPGGETTQSTGGVDTAATSRIGAPAIVGTRTAEQAAQAAAAAAAVAQAPAAPATAPRPVRTPPSPPTQGTIYGGTGAPGVNGNGRVGSRRHMPTLRVGAHTASDGALALLGMPMPGAGMVLGYDLDSATASIRMFRPEPTRVALVGGEWAFHLLTLRALALGARVAIFTATPERWEGFGEWATGRAGRVATFPPDQTVFVPASAHEPALLLYDVGLTGAPSTTPLGPWQTRLTVLRQLTTYGVPTLQESSVVMAQRLSKAEADLIASTMRLSSEAGAWMQTLNDDALAVLIGGEERFVRLTLADIEKQLGAPHR</sequence>
<dbReference type="RefSeq" id="WP_204008366.1">
    <property type="nucleotide sequence ID" value="NZ_BOPG01000081.1"/>
</dbReference>
<evidence type="ECO:0000313" key="2">
    <source>
        <dbReference type="EMBL" id="GIJ62613.1"/>
    </source>
</evidence>
<feature type="region of interest" description="Disordered" evidence="1">
    <location>
        <begin position="1"/>
        <end position="351"/>
    </location>
</feature>
<feature type="compositionally biased region" description="Low complexity" evidence="1">
    <location>
        <begin position="71"/>
        <end position="81"/>
    </location>
</feature>
<feature type="compositionally biased region" description="Low complexity" evidence="1">
    <location>
        <begin position="167"/>
        <end position="256"/>
    </location>
</feature>
<keyword evidence="3" id="KW-1185">Reference proteome</keyword>
<dbReference type="EMBL" id="BOPG01000081">
    <property type="protein sequence ID" value="GIJ62613.1"/>
    <property type="molecule type" value="Genomic_DNA"/>
</dbReference>
<evidence type="ECO:0000256" key="1">
    <source>
        <dbReference type="SAM" id="MobiDB-lite"/>
    </source>
</evidence>
<gene>
    <name evidence="2" type="ORF">Vau01_101290</name>
</gene>
<accession>A0A8J3ZGX9</accession>
<proteinExistence type="predicted"/>
<feature type="compositionally biased region" description="Low complexity" evidence="1">
    <location>
        <begin position="263"/>
        <end position="278"/>
    </location>
</feature>